<evidence type="ECO:0000256" key="1">
    <source>
        <dbReference type="SAM" id="SignalP"/>
    </source>
</evidence>
<dbReference type="AlphaFoldDB" id="A0A2L0F5A0"/>
<accession>A0A2L0F5A0</accession>
<dbReference type="Proteomes" id="UP000238348">
    <property type="component" value="Chromosome"/>
</dbReference>
<dbReference type="Gene3D" id="2.160.20.10">
    <property type="entry name" value="Single-stranded right-handed beta-helix, Pectin lyase-like"/>
    <property type="match status" value="1"/>
</dbReference>
<gene>
    <name evidence="2" type="ORF">SOCE26_082490</name>
</gene>
<dbReference type="RefSeq" id="WP_159397786.1">
    <property type="nucleotide sequence ID" value="NZ_CP012673.1"/>
</dbReference>
<keyword evidence="1" id="KW-0732">Signal</keyword>
<evidence type="ECO:0000313" key="2">
    <source>
        <dbReference type="EMBL" id="AUX46740.1"/>
    </source>
</evidence>
<dbReference type="InterPro" id="IPR011050">
    <property type="entry name" value="Pectin_lyase_fold/virulence"/>
</dbReference>
<feature type="signal peptide" evidence="1">
    <location>
        <begin position="1"/>
        <end position="26"/>
    </location>
</feature>
<dbReference type="OrthoDB" id="505641at2"/>
<evidence type="ECO:0008006" key="4">
    <source>
        <dbReference type="Google" id="ProtNLM"/>
    </source>
</evidence>
<proteinExistence type="predicted"/>
<dbReference type="SUPFAM" id="SSF51126">
    <property type="entry name" value="Pectin lyase-like"/>
    <property type="match status" value="1"/>
</dbReference>
<feature type="chain" id="PRO_5014934200" description="Right handed beta helix domain-containing protein" evidence="1">
    <location>
        <begin position="27"/>
        <end position="412"/>
    </location>
</feature>
<sequence length="412" mass="45095">MSRNIRRFITWSLLAVLCLPAGCGTADEGSTAVGDVSLDDGESAASVAEEVTDRTALVPGTYIPGPTTTGPIWTGEFQQMEANSGTTIRLTTPNVTYRRVEFWGTVVPKASGIKFEECIFRGPDPSKLPSPRGLLVNYGDNPPHVVIENSLFDPEAWLTKRGKSAPAHNGNPAGLLLQSQPAIHGGNFTARWCEIRNVEDGVNFVGRTADWTNQETTVEMCWIHGGEFKNGTDTPSDGRTHNDAFQFNAGRNVVLRGNLLGGPRDMVGYRTWPNGYNSGDDYSNASIMFKQEVDGSDMRKLHNILIEDNFFWGATAGLNHHYVASRGNDFSSTTIRDNFFIQRQVGWGNALTASEDDHKVGVEAQTRPSAGWYIVRSPEIRSTYENNRIITVSEDGGFEILGEVPISRGSSS</sequence>
<name>A0A2L0F5A0_SORCE</name>
<dbReference type="InterPro" id="IPR012334">
    <property type="entry name" value="Pectin_lyas_fold"/>
</dbReference>
<dbReference type="EMBL" id="CP012673">
    <property type="protein sequence ID" value="AUX46740.1"/>
    <property type="molecule type" value="Genomic_DNA"/>
</dbReference>
<protein>
    <recommendedName>
        <fullName evidence="4">Right handed beta helix domain-containing protein</fullName>
    </recommendedName>
</protein>
<reference evidence="2 3" key="1">
    <citation type="submission" date="2015-09" db="EMBL/GenBank/DDBJ databases">
        <title>Sorangium comparison.</title>
        <authorList>
            <person name="Zaburannyi N."/>
            <person name="Bunk B."/>
            <person name="Overmann J."/>
            <person name="Mueller R."/>
        </authorList>
    </citation>
    <scope>NUCLEOTIDE SEQUENCE [LARGE SCALE GENOMIC DNA]</scope>
    <source>
        <strain evidence="2 3">So ce26</strain>
    </source>
</reference>
<evidence type="ECO:0000313" key="3">
    <source>
        <dbReference type="Proteomes" id="UP000238348"/>
    </source>
</evidence>
<organism evidence="2 3">
    <name type="scientific">Sorangium cellulosum</name>
    <name type="common">Polyangium cellulosum</name>
    <dbReference type="NCBI Taxonomy" id="56"/>
    <lineage>
        <taxon>Bacteria</taxon>
        <taxon>Pseudomonadati</taxon>
        <taxon>Myxococcota</taxon>
        <taxon>Polyangia</taxon>
        <taxon>Polyangiales</taxon>
        <taxon>Polyangiaceae</taxon>
        <taxon>Sorangium</taxon>
    </lineage>
</organism>